<keyword evidence="3" id="KW-1185">Reference proteome</keyword>
<name>A0A1H6BDG1_9SPHI</name>
<organism evidence="2 3">
    <name type="scientific">Sphingobacterium lactis</name>
    <dbReference type="NCBI Taxonomy" id="797291"/>
    <lineage>
        <taxon>Bacteria</taxon>
        <taxon>Pseudomonadati</taxon>
        <taxon>Bacteroidota</taxon>
        <taxon>Sphingobacteriia</taxon>
        <taxon>Sphingobacteriales</taxon>
        <taxon>Sphingobacteriaceae</taxon>
        <taxon>Sphingobacterium</taxon>
    </lineage>
</organism>
<evidence type="ECO:0000313" key="3">
    <source>
        <dbReference type="Proteomes" id="UP000236731"/>
    </source>
</evidence>
<evidence type="ECO:0000313" key="2">
    <source>
        <dbReference type="EMBL" id="SEG58809.1"/>
    </source>
</evidence>
<reference evidence="3" key="1">
    <citation type="submission" date="2016-10" db="EMBL/GenBank/DDBJ databases">
        <authorList>
            <person name="Varghese N."/>
            <person name="Submissions S."/>
        </authorList>
    </citation>
    <scope>NUCLEOTIDE SEQUENCE [LARGE SCALE GENOMIC DNA]</scope>
    <source>
        <strain evidence="3">DSM 22361</strain>
    </source>
</reference>
<feature type="transmembrane region" description="Helical" evidence="1">
    <location>
        <begin position="12"/>
        <end position="32"/>
    </location>
</feature>
<evidence type="ECO:0000256" key="1">
    <source>
        <dbReference type="SAM" id="Phobius"/>
    </source>
</evidence>
<keyword evidence="1" id="KW-0472">Membrane</keyword>
<dbReference type="Proteomes" id="UP000236731">
    <property type="component" value="Unassembled WGS sequence"/>
</dbReference>
<accession>A0A1H6BDG1</accession>
<keyword evidence="1" id="KW-0812">Transmembrane</keyword>
<dbReference type="AlphaFoldDB" id="A0A1H6BDG1"/>
<keyword evidence="1" id="KW-1133">Transmembrane helix</keyword>
<sequence length="56" mass="6416">MLEDKKFNGTLVWLIIIILAVILVYILYSAFWKTTEEVKEGLGFLFDHIKSGTHGC</sequence>
<protein>
    <submittedName>
        <fullName evidence="2">Uncharacterized protein</fullName>
    </submittedName>
</protein>
<gene>
    <name evidence="2" type="ORF">SAMN05421877_11042</name>
</gene>
<proteinExistence type="predicted"/>
<dbReference type="EMBL" id="FNUT01000010">
    <property type="protein sequence ID" value="SEG58809.1"/>
    <property type="molecule type" value="Genomic_DNA"/>
</dbReference>